<dbReference type="InterPro" id="IPR020843">
    <property type="entry name" value="ER"/>
</dbReference>
<comment type="caution">
    <text evidence="5">The sequence shown here is derived from an EMBL/GenBank/DDBJ whole genome shotgun (WGS) entry which is preliminary data.</text>
</comment>
<evidence type="ECO:0000313" key="6">
    <source>
        <dbReference type="Proteomes" id="UP001140453"/>
    </source>
</evidence>
<sequence>MDTQIALVGGCLGQYQVANDVEIPKVKPGTMLCRVMAVALNPADWKMIDFSATPGAIGGNDFAGEVVEVGDGVTRFQSGDRIFGMMFGLNPTNRLTGSFCQYAVATEDLACKIPDNMTCEEASTFGAAETFDYHSPTCAMEIRNYTKNSLSHVLDCVTQAETMKMCYEAIGTAGGKYVALDPFSTHIQYTRRDVKAEWLMIYSLFGTPVKLSGVYGRPARPQDRRFASVMFPIAERLIHDGQLKPHPVEIRQGGLEAVANGIEDLRSSQVKGRKLVYSIV</sequence>
<dbReference type="SUPFAM" id="SSF51735">
    <property type="entry name" value="NAD(P)-binding Rossmann-fold domains"/>
    <property type="match status" value="1"/>
</dbReference>
<dbReference type="Pfam" id="PF08240">
    <property type="entry name" value="ADH_N"/>
    <property type="match status" value="1"/>
</dbReference>
<keyword evidence="3" id="KW-0560">Oxidoreductase</keyword>
<dbReference type="SMART" id="SM00829">
    <property type="entry name" value="PKS_ER"/>
    <property type="match status" value="1"/>
</dbReference>
<dbReference type="PANTHER" id="PTHR45348">
    <property type="entry name" value="HYPOTHETICAL OXIDOREDUCTASE (EUROFUNG)"/>
    <property type="match status" value="1"/>
</dbReference>
<organism evidence="5 6">
    <name type="scientific">Gnomoniopsis smithogilvyi</name>
    <dbReference type="NCBI Taxonomy" id="1191159"/>
    <lineage>
        <taxon>Eukaryota</taxon>
        <taxon>Fungi</taxon>
        <taxon>Dikarya</taxon>
        <taxon>Ascomycota</taxon>
        <taxon>Pezizomycotina</taxon>
        <taxon>Sordariomycetes</taxon>
        <taxon>Sordariomycetidae</taxon>
        <taxon>Diaporthales</taxon>
        <taxon>Gnomoniaceae</taxon>
        <taxon>Gnomoniopsis</taxon>
    </lineage>
</organism>
<evidence type="ECO:0000313" key="5">
    <source>
        <dbReference type="EMBL" id="KAJ4386025.1"/>
    </source>
</evidence>
<dbReference type="PANTHER" id="PTHR45348:SF6">
    <property type="entry name" value="TRANS-ENOYL REDUCTASE APDC"/>
    <property type="match status" value="1"/>
</dbReference>
<dbReference type="InterPro" id="IPR047122">
    <property type="entry name" value="Trans-enoyl_RdTase-like"/>
</dbReference>
<reference evidence="5" key="1">
    <citation type="submission" date="2022-10" db="EMBL/GenBank/DDBJ databases">
        <title>Tapping the CABI collections for fungal endophytes: first genome assemblies for Collariella, Neodidymelliopsis, Ascochyta clinopodiicola, Didymella pomorum, Didymosphaeria variabile, Neocosmospora piperis and Neocucurbitaria cava.</title>
        <authorList>
            <person name="Hill R."/>
        </authorList>
    </citation>
    <scope>NUCLEOTIDE SEQUENCE</scope>
    <source>
        <strain evidence="5">IMI 355082</strain>
    </source>
</reference>
<keyword evidence="6" id="KW-1185">Reference proteome</keyword>
<dbReference type="OrthoDB" id="48317at2759"/>
<comment type="similarity">
    <text evidence="1">Belongs to the zinc-containing alcohol dehydrogenase family.</text>
</comment>
<dbReference type="Proteomes" id="UP001140453">
    <property type="component" value="Unassembled WGS sequence"/>
</dbReference>
<evidence type="ECO:0000259" key="4">
    <source>
        <dbReference type="SMART" id="SM00829"/>
    </source>
</evidence>
<protein>
    <recommendedName>
        <fullName evidence="4">Enoyl reductase (ER) domain-containing protein</fullName>
    </recommendedName>
</protein>
<name>A0A9W8YIP1_9PEZI</name>
<gene>
    <name evidence="5" type="ORF">N0V93_008916</name>
</gene>
<dbReference type="Gene3D" id="3.90.180.10">
    <property type="entry name" value="Medium-chain alcohol dehydrogenases, catalytic domain"/>
    <property type="match status" value="1"/>
</dbReference>
<dbReference type="SUPFAM" id="SSF50129">
    <property type="entry name" value="GroES-like"/>
    <property type="match status" value="1"/>
</dbReference>
<evidence type="ECO:0000256" key="2">
    <source>
        <dbReference type="ARBA" id="ARBA00022857"/>
    </source>
</evidence>
<evidence type="ECO:0000256" key="1">
    <source>
        <dbReference type="ARBA" id="ARBA00008072"/>
    </source>
</evidence>
<dbReference type="Gene3D" id="3.40.50.720">
    <property type="entry name" value="NAD(P)-binding Rossmann-like Domain"/>
    <property type="match status" value="1"/>
</dbReference>
<dbReference type="InterPro" id="IPR011032">
    <property type="entry name" value="GroES-like_sf"/>
</dbReference>
<accession>A0A9W8YIP1</accession>
<dbReference type="InterPro" id="IPR036291">
    <property type="entry name" value="NAD(P)-bd_dom_sf"/>
</dbReference>
<dbReference type="EMBL" id="JAPEVB010000006">
    <property type="protein sequence ID" value="KAJ4386025.1"/>
    <property type="molecule type" value="Genomic_DNA"/>
</dbReference>
<keyword evidence="2" id="KW-0521">NADP</keyword>
<dbReference type="CDD" id="cd08249">
    <property type="entry name" value="enoyl_reductase_like"/>
    <property type="match status" value="1"/>
</dbReference>
<dbReference type="GO" id="GO:0016651">
    <property type="term" value="F:oxidoreductase activity, acting on NAD(P)H"/>
    <property type="evidence" value="ECO:0007669"/>
    <property type="project" value="InterPro"/>
</dbReference>
<evidence type="ECO:0000256" key="3">
    <source>
        <dbReference type="ARBA" id="ARBA00023002"/>
    </source>
</evidence>
<dbReference type="InterPro" id="IPR013154">
    <property type="entry name" value="ADH-like_N"/>
</dbReference>
<feature type="domain" description="Enoyl reductase (ER)" evidence="4">
    <location>
        <begin position="10"/>
        <end position="276"/>
    </location>
</feature>
<proteinExistence type="inferred from homology"/>
<dbReference type="AlphaFoldDB" id="A0A9W8YIP1"/>